<evidence type="ECO:0008006" key="2">
    <source>
        <dbReference type="Google" id="ProtNLM"/>
    </source>
</evidence>
<comment type="caution">
    <text evidence="1">The sequence shown here is derived from an EMBL/GenBank/DDBJ whole genome shotgun (WGS) entry which is preliminary data.</text>
</comment>
<proteinExistence type="predicted"/>
<dbReference type="PROSITE" id="PS51257">
    <property type="entry name" value="PROKAR_LIPOPROTEIN"/>
    <property type="match status" value="1"/>
</dbReference>
<dbReference type="EMBL" id="LAZR01007025">
    <property type="protein sequence ID" value="KKM87959.1"/>
    <property type="molecule type" value="Genomic_DNA"/>
</dbReference>
<sequence length="76" mass="8649">MRWLVVLAALVIVTACDDGPQVVWEGRAKCYALDGSVYAEYHYKFVGLFRYDFETGSALVLPKNCERRSWKMAVGQ</sequence>
<reference evidence="1" key="1">
    <citation type="journal article" date="2015" name="Nature">
        <title>Complex archaea that bridge the gap between prokaryotes and eukaryotes.</title>
        <authorList>
            <person name="Spang A."/>
            <person name="Saw J.H."/>
            <person name="Jorgensen S.L."/>
            <person name="Zaremba-Niedzwiedzka K."/>
            <person name="Martijn J."/>
            <person name="Lind A.E."/>
            <person name="van Eijk R."/>
            <person name="Schleper C."/>
            <person name="Guy L."/>
            <person name="Ettema T.J."/>
        </authorList>
    </citation>
    <scope>NUCLEOTIDE SEQUENCE</scope>
</reference>
<gene>
    <name evidence="1" type="ORF">LCGC14_1263630</name>
</gene>
<dbReference type="AlphaFoldDB" id="A0A0F9KZY9"/>
<protein>
    <recommendedName>
        <fullName evidence="2">Lipoprotein</fullName>
    </recommendedName>
</protein>
<organism evidence="1">
    <name type="scientific">marine sediment metagenome</name>
    <dbReference type="NCBI Taxonomy" id="412755"/>
    <lineage>
        <taxon>unclassified sequences</taxon>
        <taxon>metagenomes</taxon>
        <taxon>ecological metagenomes</taxon>
    </lineage>
</organism>
<evidence type="ECO:0000313" key="1">
    <source>
        <dbReference type="EMBL" id="KKM87959.1"/>
    </source>
</evidence>
<accession>A0A0F9KZY9</accession>
<name>A0A0F9KZY9_9ZZZZ</name>